<evidence type="ECO:0000256" key="3">
    <source>
        <dbReference type="ARBA" id="ARBA00023015"/>
    </source>
</evidence>
<proteinExistence type="inferred from homology"/>
<evidence type="ECO:0000256" key="1">
    <source>
        <dbReference type="ARBA" id="ARBA00004123"/>
    </source>
</evidence>
<keyword evidence="8" id="KW-1185">Reference proteome</keyword>
<dbReference type="InterPro" id="IPR022042">
    <property type="entry name" value="snRNA-activating_su3"/>
</dbReference>
<evidence type="ECO:0000313" key="7">
    <source>
        <dbReference type="EMBL" id="EGC34328.1"/>
    </source>
</evidence>
<comment type="similarity">
    <text evidence="2">Belongs to the SNAPC3/SRD2 family.</text>
</comment>
<reference evidence="8" key="1">
    <citation type="journal article" date="2011" name="Genome Biol.">
        <title>Comparative genomics of the social amoebae Dictyostelium discoideum and Dictyostelium purpureum.</title>
        <authorList>
            <consortium name="US DOE Joint Genome Institute (JGI-PGF)"/>
            <person name="Sucgang R."/>
            <person name="Kuo A."/>
            <person name="Tian X."/>
            <person name="Salerno W."/>
            <person name="Parikh A."/>
            <person name="Feasley C.L."/>
            <person name="Dalin E."/>
            <person name="Tu H."/>
            <person name="Huang E."/>
            <person name="Barry K."/>
            <person name="Lindquist E."/>
            <person name="Shapiro H."/>
            <person name="Bruce D."/>
            <person name="Schmutz J."/>
            <person name="Salamov A."/>
            <person name="Fey P."/>
            <person name="Gaudet P."/>
            <person name="Anjard C."/>
            <person name="Babu M.M."/>
            <person name="Basu S."/>
            <person name="Bushmanova Y."/>
            <person name="van der Wel H."/>
            <person name="Katoh-Kurasawa M."/>
            <person name="Dinh C."/>
            <person name="Coutinho P.M."/>
            <person name="Saito T."/>
            <person name="Elias M."/>
            <person name="Schaap P."/>
            <person name="Kay R.R."/>
            <person name="Henrissat B."/>
            <person name="Eichinger L."/>
            <person name="Rivero F."/>
            <person name="Putnam N.H."/>
            <person name="West C.M."/>
            <person name="Loomis W.F."/>
            <person name="Chisholm R.L."/>
            <person name="Shaulsky G."/>
            <person name="Strassmann J.E."/>
            <person name="Queller D.C."/>
            <person name="Kuspa A."/>
            <person name="Grigoriev I.V."/>
        </authorList>
    </citation>
    <scope>NUCLEOTIDE SEQUENCE [LARGE SCALE GENOMIC DNA]</scope>
    <source>
        <strain evidence="8">QSDP1</strain>
    </source>
</reference>
<dbReference type="AlphaFoldDB" id="F0ZNX8"/>
<dbReference type="PANTHER" id="PTHR13421">
    <property type="entry name" value="SNRNA-ACTIVATING PROTEIN COMPLEX SUBUNIT 3"/>
    <property type="match status" value="1"/>
</dbReference>
<dbReference type="GeneID" id="10500046"/>
<accession>F0ZNX8</accession>
<dbReference type="InParanoid" id="F0ZNX8"/>
<name>F0ZNX8_DICPU</name>
<comment type="subcellular location">
    <subcellularLocation>
        <location evidence="1">Nucleus</location>
    </subcellularLocation>
</comment>
<evidence type="ECO:0000256" key="6">
    <source>
        <dbReference type="ARBA" id="ARBA00023242"/>
    </source>
</evidence>
<dbReference type="KEGG" id="dpp:DICPUDRAFT_35181"/>
<dbReference type="PANTHER" id="PTHR13421:SF16">
    <property type="entry name" value="SNRNA-ACTIVATING PROTEIN COMPLEX SUBUNIT 3"/>
    <property type="match status" value="1"/>
</dbReference>
<dbReference type="STRING" id="5786.F0ZNX8"/>
<dbReference type="VEuPathDB" id="AmoebaDB:DICPUDRAFT_35181"/>
<evidence type="ECO:0000256" key="5">
    <source>
        <dbReference type="ARBA" id="ARBA00023163"/>
    </source>
</evidence>
<protein>
    <recommendedName>
        <fullName evidence="9">snRNA-activating protein complex subunit 3</fullName>
    </recommendedName>
</protein>
<organism evidence="7 8">
    <name type="scientific">Dictyostelium purpureum</name>
    <name type="common">Slime mold</name>
    <dbReference type="NCBI Taxonomy" id="5786"/>
    <lineage>
        <taxon>Eukaryota</taxon>
        <taxon>Amoebozoa</taxon>
        <taxon>Evosea</taxon>
        <taxon>Eumycetozoa</taxon>
        <taxon>Dictyostelia</taxon>
        <taxon>Dictyosteliales</taxon>
        <taxon>Dictyosteliaceae</taxon>
        <taxon>Dictyostelium</taxon>
    </lineage>
</organism>
<dbReference type="OMA" id="TSIRMAH"/>
<dbReference type="EMBL" id="GL871101">
    <property type="protein sequence ID" value="EGC34328.1"/>
    <property type="molecule type" value="Genomic_DNA"/>
</dbReference>
<keyword evidence="5" id="KW-0804">Transcription</keyword>
<dbReference type="Proteomes" id="UP000001064">
    <property type="component" value="Unassembled WGS sequence"/>
</dbReference>
<dbReference type="OrthoDB" id="3437960at2759"/>
<dbReference type="RefSeq" id="XP_003289121.1">
    <property type="nucleotide sequence ID" value="XM_003289073.1"/>
</dbReference>
<keyword evidence="3" id="KW-0805">Transcription regulation</keyword>
<evidence type="ECO:0000256" key="2">
    <source>
        <dbReference type="ARBA" id="ARBA00010410"/>
    </source>
</evidence>
<evidence type="ECO:0000313" key="8">
    <source>
        <dbReference type="Proteomes" id="UP000001064"/>
    </source>
</evidence>
<sequence>MTSFGGGLQSLLEGDYNLLHVDLTQPRAFTNYREEDFPKQISQSGEFISLKEVILQVSIYHPIRPRKTFEFLVLGSTKLSELRDKIYCLSDHVLDASQRKSGFFFINNTFYNDTRIPENYIYSKFILDWLNEKNRATHQLKEKKMEDTYFRDLKISLGEKYLYCHQGSCEHFIVFEQLRMVNERDEPDPKKYPLILFQMKHRRRKCRVCEIYPAKYVTLGDQYCDETPFFYCDECYKGFHYTKGGILLYSNYQVFQYYHE</sequence>
<dbReference type="eggNOG" id="KOG2664">
    <property type="taxonomic scope" value="Eukaryota"/>
</dbReference>
<dbReference type="Pfam" id="PF12251">
    <property type="entry name" value="SNAPC3"/>
    <property type="match status" value="1"/>
</dbReference>
<evidence type="ECO:0000256" key="4">
    <source>
        <dbReference type="ARBA" id="ARBA00023125"/>
    </source>
</evidence>
<gene>
    <name evidence="7" type="ORF">DICPUDRAFT_35181</name>
</gene>
<keyword evidence="6" id="KW-0539">Nucleus</keyword>
<dbReference type="GO" id="GO:0005634">
    <property type="term" value="C:nucleus"/>
    <property type="evidence" value="ECO:0007669"/>
    <property type="project" value="UniProtKB-SubCell"/>
</dbReference>
<keyword evidence="4" id="KW-0238">DNA-binding</keyword>
<dbReference type="GO" id="GO:0003677">
    <property type="term" value="F:DNA binding"/>
    <property type="evidence" value="ECO:0007669"/>
    <property type="project" value="UniProtKB-KW"/>
</dbReference>
<evidence type="ECO:0008006" key="9">
    <source>
        <dbReference type="Google" id="ProtNLM"/>
    </source>
</evidence>